<comment type="similarity">
    <text evidence="1">Belongs to the ROK (NagC/XylR) family.</text>
</comment>
<dbReference type="GO" id="GO:0004340">
    <property type="term" value="F:glucokinase activity"/>
    <property type="evidence" value="ECO:0007669"/>
    <property type="project" value="UniProtKB-EC"/>
</dbReference>
<comment type="caution">
    <text evidence="9">The sequence shown here is derived from an EMBL/GenBank/DDBJ whole genome shotgun (WGS) entry which is preliminary data.</text>
</comment>
<evidence type="ECO:0000256" key="4">
    <source>
        <dbReference type="ARBA" id="ARBA00022679"/>
    </source>
</evidence>
<dbReference type="PROSITE" id="PS01125">
    <property type="entry name" value="ROK"/>
    <property type="match status" value="1"/>
</dbReference>
<keyword evidence="6" id="KW-0418">Kinase</keyword>
<evidence type="ECO:0000256" key="6">
    <source>
        <dbReference type="ARBA" id="ARBA00022777"/>
    </source>
</evidence>
<keyword evidence="10" id="KW-1185">Reference proteome</keyword>
<evidence type="ECO:0000256" key="2">
    <source>
        <dbReference type="ARBA" id="ARBA00012323"/>
    </source>
</evidence>
<gene>
    <name evidence="9" type="ORF">ACFQU8_12965</name>
</gene>
<dbReference type="InterPro" id="IPR049874">
    <property type="entry name" value="ROK_cs"/>
</dbReference>
<organism evidence="9 10">
    <name type="scientific">Lentibacillus kimchii</name>
    <dbReference type="NCBI Taxonomy" id="1542911"/>
    <lineage>
        <taxon>Bacteria</taxon>
        <taxon>Bacillati</taxon>
        <taxon>Bacillota</taxon>
        <taxon>Bacilli</taxon>
        <taxon>Bacillales</taxon>
        <taxon>Bacillaceae</taxon>
        <taxon>Lentibacillus</taxon>
    </lineage>
</organism>
<keyword evidence="7" id="KW-0067">ATP-binding</keyword>
<dbReference type="InterPro" id="IPR004654">
    <property type="entry name" value="ROK_glcA"/>
</dbReference>
<evidence type="ECO:0000256" key="1">
    <source>
        <dbReference type="ARBA" id="ARBA00006479"/>
    </source>
</evidence>
<dbReference type="SUPFAM" id="SSF53067">
    <property type="entry name" value="Actin-like ATPase domain"/>
    <property type="match status" value="1"/>
</dbReference>
<protein>
    <recommendedName>
        <fullName evidence="3">Glucokinase</fullName>
        <ecNumber evidence="2">2.7.1.2</ecNumber>
    </recommendedName>
    <alternativeName>
        <fullName evidence="8">Glucose kinase</fullName>
    </alternativeName>
</protein>
<dbReference type="InterPro" id="IPR043129">
    <property type="entry name" value="ATPase_NBD"/>
</dbReference>
<dbReference type="Gene3D" id="3.30.420.40">
    <property type="match status" value="2"/>
</dbReference>
<evidence type="ECO:0000256" key="5">
    <source>
        <dbReference type="ARBA" id="ARBA00022741"/>
    </source>
</evidence>
<evidence type="ECO:0000256" key="7">
    <source>
        <dbReference type="ARBA" id="ARBA00022840"/>
    </source>
</evidence>
<evidence type="ECO:0000256" key="3">
    <source>
        <dbReference type="ARBA" id="ARBA00014701"/>
    </source>
</evidence>
<accession>A0ABW2UXX2</accession>
<keyword evidence="5" id="KW-0547">Nucleotide-binding</keyword>
<dbReference type="EMBL" id="JBHTGR010000057">
    <property type="protein sequence ID" value="MFC7748095.1"/>
    <property type="molecule type" value="Genomic_DNA"/>
</dbReference>
<dbReference type="PANTHER" id="PTHR18964:SF149">
    <property type="entry name" value="BIFUNCTIONAL UDP-N-ACETYLGLUCOSAMINE 2-EPIMERASE_N-ACETYLMANNOSAMINE KINASE"/>
    <property type="match status" value="1"/>
</dbReference>
<proteinExistence type="inferred from homology"/>
<dbReference type="Pfam" id="PF00480">
    <property type="entry name" value="ROK"/>
    <property type="match status" value="1"/>
</dbReference>
<keyword evidence="4 9" id="KW-0808">Transferase</keyword>
<sequence length="315" mass="32581">MTSIIGIDIGGTSIKIGNVDTDGRILNKWEIATSHMNDGASIISDIWQSLSQNISDITAVKGIGIGAPGFIDSTTGYVYEAVNIGWKDLALAEELRALSGLPVFVANDANVAALGENWKGAGDNAQNLIALTIGTGVGGGLIVDGDIVDGANGMAGEIGHATIEPGGYLCNCGRRGCLETVASATGIVRQAMETIKTGANNQLIRHYQAKGAITAKDIFDLADQGDAASREIIMHTADTLGMAIANAAAFMNPEKVLIGGGVSKAGNHFIDLIDAAFRNYALQRVSVICDLKAAQLENDAGMIGAAGLVKQKLDL</sequence>
<name>A0ABW2UXX2_9BACI</name>
<evidence type="ECO:0000313" key="10">
    <source>
        <dbReference type="Proteomes" id="UP001596620"/>
    </source>
</evidence>
<dbReference type="Proteomes" id="UP001596620">
    <property type="component" value="Unassembled WGS sequence"/>
</dbReference>
<dbReference type="PANTHER" id="PTHR18964">
    <property type="entry name" value="ROK (REPRESSOR, ORF, KINASE) FAMILY"/>
    <property type="match status" value="1"/>
</dbReference>
<evidence type="ECO:0000256" key="8">
    <source>
        <dbReference type="ARBA" id="ARBA00032386"/>
    </source>
</evidence>
<reference evidence="10" key="1">
    <citation type="journal article" date="2019" name="Int. J. Syst. Evol. Microbiol.">
        <title>The Global Catalogue of Microorganisms (GCM) 10K type strain sequencing project: providing services to taxonomists for standard genome sequencing and annotation.</title>
        <authorList>
            <consortium name="The Broad Institute Genomics Platform"/>
            <consortium name="The Broad Institute Genome Sequencing Center for Infectious Disease"/>
            <person name="Wu L."/>
            <person name="Ma J."/>
        </authorList>
    </citation>
    <scope>NUCLEOTIDE SEQUENCE [LARGE SCALE GENOMIC DNA]</scope>
    <source>
        <strain evidence="10">JCM 30234</strain>
    </source>
</reference>
<evidence type="ECO:0000313" key="9">
    <source>
        <dbReference type="EMBL" id="MFC7748095.1"/>
    </source>
</evidence>
<dbReference type="NCBIfam" id="TIGR00744">
    <property type="entry name" value="ROK_glcA_fam"/>
    <property type="match status" value="1"/>
</dbReference>
<dbReference type="EC" id="2.7.1.2" evidence="2"/>
<dbReference type="InterPro" id="IPR000600">
    <property type="entry name" value="ROK"/>
</dbReference>
<dbReference type="RefSeq" id="WP_382361026.1">
    <property type="nucleotide sequence ID" value="NZ_JBHTGR010000057.1"/>
</dbReference>